<name>A0A151J6X2_9HYME</name>
<feature type="chain" id="PRO_5007582511" evidence="1">
    <location>
        <begin position="19"/>
        <end position="81"/>
    </location>
</feature>
<organism evidence="2 3">
    <name type="scientific">Trachymyrmex cornetzi</name>
    <dbReference type="NCBI Taxonomy" id="471704"/>
    <lineage>
        <taxon>Eukaryota</taxon>
        <taxon>Metazoa</taxon>
        <taxon>Ecdysozoa</taxon>
        <taxon>Arthropoda</taxon>
        <taxon>Hexapoda</taxon>
        <taxon>Insecta</taxon>
        <taxon>Pterygota</taxon>
        <taxon>Neoptera</taxon>
        <taxon>Endopterygota</taxon>
        <taxon>Hymenoptera</taxon>
        <taxon>Apocrita</taxon>
        <taxon>Aculeata</taxon>
        <taxon>Formicoidea</taxon>
        <taxon>Formicidae</taxon>
        <taxon>Myrmicinae</taxon>
        <taxon>Trachymyrmex</taxon>
    </lineage>
</organism>
<dbReference type="AlphaFoldDB" id="A0A151J6X2"/>
<keyword evidence="1" id="KW-0732">Signal</keyword>
<dbReference type="EMBL" id="KQ979764">
    <property type="protein sequence ID" value="KYN19191.1"/>
    <property type="molecule type" value="Genomic_DNA"/>
</dbReference>
<evidence type="ECO:0000313" key="2">
    <source>
        <dbReference type="EMBL" id="KYN19191.1"/>
    </source>
</evidence>
<evidence type="ECO:0000256" key="1">
    <source>
        <dbReference type="SAM" id="SignalP"/>
    </source>
</evidence>
<feature type="signal peptide" evidence="1">
    <location>
        <begin position="1"/>
        <end position="18"/>
    </location>
</feature>
<protein>
    <submittedName>
        <fullName evidence="2">Uncharacterized protein</fullName>
    </submittedName>
</protein>
<sequence>MKAFCILLFLALNGMVFAKSTRNGANNGSPSSDSNDLSIMGLFLKDVLSGLCPIIESLLQLVLNALGIPDLFNPIYTIFCS</sequence>
<accession>A0A151J6X2</accession>
<evidence type="ECO:0000313" key="3">
    <source>
        <dbReference type="Proteomes" id="UP000078492"/>
    </source>
</evidence>
<gene>
    <name evidence="2" type="ORF">ALC57_08477</name>
</gene>
<reference evidence="2 3" key="1">
    <citation type="submission" date="2015-09" db="EMBL/GenBank/DDBJ databases">
        <title>Trachymyrmex cornetzi WGS genome.</title>
        <authorList>
            <person name="Nygaard S."/>
            <person name="Hu H."/>
            <person name="Boomsma J."/>
            <person name="Zhang G."/>
        </authorList>
    </citation>
    <scope>NUCLEOTIDE SEQUENCE [LARGE SCALE GENOMIC DNA]</scope>
    <source>
        <strain evidence="2">Tcor2-1</strain>
        <tissue evidence="2">Whole body</tissue>
    </source>
</reference>
<dbReference type="Proteomes" id="UP000078492">
    <property type="component" value="Unassembled WGS sequence"/>
</dbReference>
<keyword evidence="3" id="KW-1185">Reference proteome</keyword>
<proteinExistence type="predicted"/>